<dbReference type="Pfam" id="PF06568">
    <property type="entry name" value="YjiS-like"/>
    <property type="match status" value="1"/>
</dbReference>
<evidence type="ECO:0000313" key="3">
    <source>
        <dbReference type="Proteomes" id="UP000199650"/>
    </source>
</evidence>
<dbReference type="InterPro" id="IPR009506">
    <property type="entry name" value="YjiS-like"/>
</dbReference>
<protein>
    <recommendedName>
        <fullName evidence="1">YjiS-like domain-containing protein</fullName>
    </recommendedName>
</protein>
<evidence type="ECO:0000313" key="2">
    <source>
        <dbReference type="EMBL" id="SEV93501.1"/>
    </source>
</evidence>
<dbReference type="OrthoDB" id="8244198at2"/>
<gene>
    <name evidence="2" type="ORF">SAMN05444851_0415</name>
</gene>
<dbReference type="STRING" id="1173584.SAMN05444851_0415"/>
<feature type="domain" description="YjiS-like" evidence="1">
    <location>
        <begin position="28"/>
        <end position="59"/>
    </location>
</feature>
<organism evidence="2 3">
    <name type="scientific">Aliiroseovarius sediminilitoris</name>
    <dbReference type="NCBI Taxonomy" id="1173584"/>
    <lineage>
        <taxon>Bacteria</taxon>
        <taxon>Pseudomonadati</taxon>
        <taxon>Pseudomonadota</taxon>
        <taxon>Alphaproteobacteria</taxon>
        <taxon>Rhodobacterales</taxon>
        <taxon>Paracoccaceae</taxon>
        <taxon>Aliiroseovarius</taxon>
    </lineage>
</organism>
<dbReference type="AlphaFoldDB" id="A0A1I0MYT1"/>
<proteinExistence type="predicted"/>
<sequence>MAITSSTSWTDAIFDAGRAFFHHKRNQLRKVFARRRGYRTTYHELSVLSDRDLRDLGIPRNRIKELAREAIHDC</sequence>
<evidence type="ECO:0000259" key="1">
    <source>
        <dbReference type="Pfam" id="PF06568"/>
    </source>
</evidence>
<dbReference type="Proteomes" id="UP000199650">
    <property type="component" value="Unassembled WGS sequence"/>
</dbReference>
<dbReference type="EMBL" id="FOJB01000001">
    <property type="protein sequence ID" value="SEV93501.1"/>
    <property type="molecule type" value="Genomic_DNA"/>
</dbReference>
<accession>A0A1I0MYT1</accession>
<reference evidence="2 3" key="1">
    <citation type="submission" date="2016-10" db="EMBL/GenBank/DDBJ databases">
        <authorList>
            <person name="de Groot N.N."/>
        </authorList>
    </citation>
    <scope>NUCLEOTIDE SEQUENCE [LARGE SCALE GENOMIC DNA]</scope>
    <source>
        <strain evidence="2 3">DSM 29439</strain>
    </source>
</reference>
<name>A0A1I0MYT1_9RHOB</name>
<dbReference type="RefSeq" id="WP_091427857.1">
    <property type="nucleotide sequence ID" value="NZ_FOJB01000001.1"/>
</dbReference>
<keyword evidence="3" id="KW-1185">Reference proteome</keyword>